<keyword evidence="3" id="KW-1185">Reference proteome</keyword>
<evidence type="ECO:0000256" key="1">
    <source>
        <dbReference type="SAM" id="Phobius"/>
    </source>
</evidence>
<comment type="caution">
    <text evidence="2">The sequence shown here is derived from an EMBL/GenBank/DDBJ whole genome shotgun (WGS) entry which is preliminary data.</text>
</comment>
<gene>
    <name evidence="2" type="ORF">E2C01_045536</name>
</gene>
<name>A0A5B7G5A9_PORTR</name>
<evidence type="ECO:0000313" key="3">
    <source>
        <dbReference type="Proteomes" id="UP000324222"/>
    </source>
</evidence>
<reference evidence="2 3" key="1">
    <citation type="submission" date="2019-05" db="EMBL/GenBank/DDBJ databases">
        <title>Another draft genome of Portunus trituberculatus and its Hox gene families provides insights of decapod evolution.</title>
        <authorList>
            <person name="Jeong J.-H."/>
            <person name="Song I."/>
            <person name="Kim S."/>
            <person name="Choi T."/>
            <person name="Kim D."/>
            <person name="Ryu S."/>
            <person name="Kim W."/>
        </authorList>
    </citation>
    <scope>NUCLEOTIDE SEQUENCE [LARGE SCALE GENOMIC DNA]</scope>
    <source>
        <tissue evidence="2">Muscle</tissue>
    </source>
</reference>
<feature type="transmembrane region" description="Helical" evidence="1">
    <location>
        <begin position="52"/>
        <end position="69"/>
    </location>
</feature>
<proteinExistence type="predicted"/>
<keyword evidence="1" id="KW-1133">Transmembrane helix</keyword>
<protein>
    <submittedName>
        <fullName evidence="2">Uncharacterized protein</fullName>
    </submittedName>
</protein>
<sequence>MAWRYGMVVDARHRTVNGLRWDRETRKTNPRETNCLMTPLDHRQNLATWRELLLFFLSPFFSLLVSAWMPSLAEKLPGSEGKARARRKAKIRLPAAQSSPFSCHTPRGNFLFRAGVKTRVLAWFFSRHERHHLLLLSLYPSADLN</sequence>
<keyword evidence="1" id="KW-0812">Transmembrane</keyword>
<keyword evidence="1" id="KW-0472">Membrane</keyword>
<organism evidence="2 3">
    <name type="scientific">Portunus trituberculatus</name>
    <name type="common">Swimming crab</name>
    <name type="synonym">Neptunus trituberculatus</name>
    <dbReference type="NCBI Taxonomy" id="210409"/>
    <lineage>
        <taxon>Eukaryota</taxon>
        <taxon>Metazoa</taxon>
        <taxon>Ecdysozoa</taxon>
        <taxon>Arthropoda</taxon>
        <taxon>Crustacea</taxon>
        <taxon>Multicrustacea</taxon>
        <taxon>Malacostraca</taxon>
        <taxon>Eumalacostraca</taxon>
        <taxon>Eucarida</taxon>
        <taxon>Decapoda</taxon>
        <taxon>Pleocyemata</taxon>
        <taxon>Brachyura</taxon>
        <taxon>Eubrachyura</taxon>
        <taxon>Portunoidea</taxon>
        <taxon>Portunidae</taxon>
        <taxon>Portuninae</taxon>
        <taxon>Portunus</taxon>
    </lineage>
</organism>
<evidence type="ECO:0000313" key="2">
    <source>
        <dbReference type="EMBL" id="MPC51684.1"/>
    </source>
</evidence>
<accession>A0A5B7G5A9</accession>
<dbReference type="Proteomes" id="UP000324222">
    <property type="component" value="Unassembled WGS sequence"/>
</dbReference>
<dbReference type="EMBL" id="VSRR010010343">
    <property type="protein sequence ID" value="MPC51684.1"/>
    <property type="molecule type" value="Genomic_DNA"/>
</dbReference>
<dbReference type="AlphaFoldDB" id="A0A5B7G5A9"/>